<accession>A0A177AZ03</accession>
<protein>
    <submittedName>
        <fullName evidence="2">Uncharacterized protein</fullName>
    </submittedName>
</protein>
<comment type="caution">
    <text evidence="2">The sequence shown here is derived from an EMBL/GenBank/DDBJ whole genome shotgun (WGS) entry which is preliminary data.</text>
</comment>
<proteinExistence type="predicted"/>
<evidence type="ECO:0000256" key="1">
    <source>
        <dbReference type="SAM" id="Coils"/>
    </source>
</evidence>
<dbReference type="Gene3D" id="1.20.5.1180">
    <property type="entry name" value="Geminin coiled-coil domain"/>
    <property type="match status" value="1"/>
</dbReference>
<dbReference type="SUPFAM" id="SSF111469">
    <property type="entry name" value="Geminin coiled-coil domain"/>
    <property type="match status" value="1"/>
</dbReference>
<dbReference type="AlphaFoldDB" id="A0A177AZ03"/>
<dbReference type="EMBL" id="LWCA01000876">
    <property type="protein sequence ID" value="OAF66631.1"/>
    <property type="molecule type" value="Genomic_DNA"/>
</dbReference>
<evidence type="ECO:0000313" key="3">
    <source>
        <dbReference type="Proteomes" id="UP000078046"/>
    </source>
</evidence>
<keyword evidence="3" id="KW-1185">Reference proteome</keyword>
<feature type="coiled-coil region" evidence="1">
    <location>
        <begin position="100"/>
        <end position="134"/>
    </location>
</feature>
<organism evidence="2 3">
    <name type="scientific">Intoshia linei</name>
    <dbReference type="NCBI Taxonomy" id="1819745"/>
    <lineage>
        <taxon>Eukaryota</taxon>
        <taxon>Metazoa</taxon>
        <taxon>Spiralia</taxon>
        <taxon>Lophotrochozoa</taxon>
        <taxon>Mesozoa</taxon>
        <taxon>Orthonectida</taxon>
        <taxon>Rhopaluridae</taxon>
        <taxon>Intoshia</taxon>
    </lineage>
</organism>
<name>A0A177AZ03_9BILA</name>
<sequence length="164" mass="19248">MNPIICAYDAMLNAIHKYICILMQSNLNLDKNNNVQNLFAQYEIFVENKSYILRYLKDLFLVKGCSDESLQKLIHEQYCNKCKSEMTKNLNKPTYWKESCDNLKKSLSTELERNETLIEESKKLNTENVKLKKLCEATMHFAETIKTIMNCEETDEPNKESDEL</sequence>
<keyword evidence="1" id="KW-0175">Coiled coil</keyword>
<reference evidence="2 3" key="1">
    <citation type="submission" date="2016-04" db="EMBL/GenBank/DDBJ databases">
        <title>The genome of Intoshia linei affirms orthonectids as highly simplified spiralians.</title>
        <authorList>
            <person name="Mikhailov K.V."/>
            <person name="Slusarev G.S."/>
            <person name="Nikitin M.A."/>
            <person name="Logacheva M.D."/>
            <person name="Penin A."/>
            <person name="Aleoshin V."/>
            <person name="Panchin Y.V."/>
        </authorList>
    </citation>
    <scope>NUCLEOTIDE SEQUENCE [LARGE SCALE GENOMIC DNA]</scope>
    <source>
        <strain evidence="2">Intl2013</strain>
        <tissue evidence="2">Whole animal</tissue>
    </source>
</reference>
<evidence type="ECO:0000313" key="2">
    <source>
        <dbReference type="EMBL" id="OAF66631.1"/>
    </source>
</evidence>
<dbReference type="Proteomes" id="UP000078046">
    <property type="component" value="Unassembled WGS sequence"/>
</dbReference>
<gene>
    <name evidence="2" type="ORF">A3Q56_05596</name>
</gene>